<dbReference type="InterPro" id="IPR022742">
    <property type="entry name" value="Hydrolase_4"/>
</dbReference>
<evidence type="ECO:0000256" key="1">
    <source>
        <dbReference type="SAM" id="SignalP"/>
    </source>
</evidence>
<accession>A0A437JW04</accession>
<sequence>MKLALALSAGIPLTLLGAALTFGGPATPPPMDSIGAPFRSLDMSGLPPVQTVPARDGAALAYRAYAPAGGAPRGSVVLVHGSSASSESLHPLARALAAAGWAVLAPDWRGHGATGQRGRIGHVGQLDEDLEDLMAALRPAAPATLAGFSSGGGFVLRIAGSARQGLFQSYLLLSPFLGQDASTHRPDSGGWVRVGVPRLVALMLLDRLGLWRALPQALQDLPVTRFALDPAARERLTAAYGYALATNFRAPADHQATMRAAQRPVAVLVGANDEAFRPERYADEVAQAGQRWPVRVLPGLGHIAITLEAGAHAAIVETLATLQAGS</sequence>
<evidence type="ECO:0000313" key="3">
    <source>
        <dbReference type="EMBL" id="RVT51574.1"/>
    </source>
</evidence>
<comment type="caution">
    <text evidence="3">The sequence shown here is derived from an EMBL/GenBank/DDBJ whole genome shotgun (WGS) entry which is preliminary data.</text>
</comment>
<name>A0A437JW04_9BURK</name>
<feature type="signal peptide" evidence="1">
    <location>
        <begin position="1"/>
        <end position="17"/>
    </location>
</feature>
<dbReference type="Pfam" id="PF12146">
    <property type="entry name" value="Hydrolase_4"/>
    <property type="match status" value="1"/>
</dbReference>
<organism evidence="3 4">
    <name type="scientific">Rubrivivax albus</name>
    <dbReference type="NCBI Taxonomy" id="2499835"/>
    <lineage>
        <taxon>Bacteria</taxon>
        <taxon>Pseudomonadati</taxon>
        <taxon>Pseudomonadota</taxon>
        <taxon>Betaproteobacteria</taxon>
        <taxon>Burkholderiales</taxon>
        <taxon>Sphaerotilaceae</taxon>
        <taxon>Rubrivivax</taxon>
    </lineage>
</organism>
<dbReference type="RefSeq" id="WP_128198575.1">
    <property type="nucleotide sequence ID" value="NZ_SACT01000003.1"/>
</dbReference>
<keyword evidence="4" id="KW-1185">Reference proteome</keyword>
<dbReference type="SUPFAM" id="SSF53474">
    <property type="entry name" value="alpha/beta-Hydrolases"/>
    <property type="match status" value="1"/>
</dbReference>
<dbReference type="GO" id="GO:0016787">
    <property type="term" value="F:hydrolase activity"/>
    <property type="evidence" value="ECO:0007669"/>
    <property type="project" value="UniProtKB-KW"/>
</dbReference>
<dbReference type="OrthoDB" id="9808398at2"/>
<dbReference type="InterPro" id="IPR050228">
    <property type="entry name" value="Carboxylesterase_BioH"/>
</dbReference>
<dbReference type="Gene3D" id="3.40.50.1820">
    <property type="entry name" value="alpha/beta hydrolase"/>
    <property type="match status" value="1"/>
</dbReference>
<evidence type="ECO:0000259" key="2">
    <source>
        <dbReference type="Pfam" id="PF12146"/>
    </source>
</evidence>
<reference evidence="3 4" key="1">
    <citation type="submission" date="2019-01" db="EMBL/GenBank/DDBJ databases">
        <authorList>
            <person name="Chen W.-M."/>
        </authorList>
    </citation>
    <scope>NUCLEOTIDE SEQUENCE [LARGE SCALE GENOMIC DNA]</scope>
    <source>
        <strain evidence="3 4">ICH-3</strain>
    </source>
</reference>
<keyword evidence="1" id="KW-0732">Signal</keyword>
<feature type="chain" id="PRO_5019292343" evidence="1">
    <location>
        <begin position="18"/>
        <end position="326"/>
    </location>
</feature>
<dbReference type="EMBL" id="SACT01000003">
    <property type="protein sequence ID" value="RVT51574.1"/>
    <property type="molecule type" value="Genomic_DNA"/>
</dbReference>
<evidence type="ECO:0000313" key="4">
    <source>
        <dbReference type="Proteomes" id="UP000288178"/>
    </source>
</evidence>
<dbReference type="Proteomes" id="UP000288178">
    <property type="component" value="Unassembled WGS sequence"/>
</dbReference>
<feature type="domain" description="Serine aminopeptidase S33" evidence="2">
    <location>
        <begin position="71"/>
        <end position="302"/>
    </location>
</feature>
<dbReference type="InterPro" id="IPR029058">
    <property type="entry name" value="AB_hydrolase_fold"/>
</dbReference>
<protein>
    <submittedName>
        <fullName evidence="3">Alpha/beta fold hydrolase</fullName>
    </submittedName>
</protein>
<dbReference type="PANTHER" id="PTHR43194:SF2">
    <property type="entry name" value="PEROXISOMAL MEMBRANE PROTEIN LPX1"/>
    <property type="match status" value="1"/>
</dbReference>
<keyword evidence="3" id="KW-0378">Hydrolase</keyword>
<proteinExistence type="predicted"/>
<dbReference type="PANTHER" id="PTHR43194">
    <property type="entry name" value="HYDROLASE ALPHA/BETA FOLD FAMILY"/>
    <property type="match status" value="1"/>
</dbReference>
<dbReference type="AlphaFoldDB" id="A0A437JW04"/>
<gene>
    <name evidence="3" type="ORF">ENE75_12210</name>
</gene>